<proteinExistence type="inferred from homology"/>
<evidence type="ECO:0000259" key="10">
    <source>
        <dbReference type="PROSITE" id="PS50071"/>
    </source>
</evidence>
<evidence type="ECO:0000256" key="3">
    <source>
        <dbReference type="ARBA" id="ARBA00022473"/>
    </source>
</evidence>
<evidence type="ECO:0000256" key="7">
    <source>
        <dbReference type="PROSITE-ProRule" id="PRU00108"/>
    </source>
</evidence>
<evidence type="ECO:0000256" key="5">
    <source>
        <dbReference type="ARBA" id="ARBA00023155"/>
    </source>
</evidence>
<keyword evidence="12" id="KW-1185">Reference proteome</keyword>
<feature type="compositionally biased region" description="Low complexity" evidence="9">
    <location>
        <begin position="465"/>
        <end position="481"/>
    </location>
</feature>
<organism evidence="11 12">
    <name type="scientific">Brachionus calyciflorus</name>
    <dbReference type="NCBI Taxonomy" id="104777"/>
    <lineage>
        <taxon>Eukaryota</taxon>
        <taxon>Metazoa</taxon>
        <taxon>Spiralia</taxon>
        <taxon>Gnathifera</taxon>
        <taxon>Rotifera</taxon>
        <taxon>Eurotatoria</taxon>
        <taxon>Monogononta</taxon>
        <taxon>Pseudotrocha</taxon>
        <taxon>Ploima</taxon>
        <taxon>Brachionidae</taxon>
        <taxon>Brachionus</taxon>
    </lineage>
</organism>
<feature type="compositionally biased region" description="Low complexity" evidence="9">
    <location>
        <begin position="442"/>
        <end position="457"/>
    </location>
</feature>
<dbReference type="AlphaFoldDB" id="A0A814EDW5"/>
<dbReference type="Pfam" id="PF00046">
    <property type="entry name" value="Homeodomain"/>
    <property type="match status" value="1"/>
</dbReference>
<keyword evidence="3" id="KW-0217">Developmental protein</keyword>
<dbReference type="PANTHER" id="PTHR45882:SF3">
    <property type="entry name" value="PITUITARY HOMEOBOX HOMOLOG PTX1"/>
    <property type="match status" value="1"/>
</dbReference>
<feature type="compositionally biased region" description="Low complexity" evidence="9">
    <location>
        <begin position="264"/>
        <end position="283"/>
    </location>
</feature>
<comment type="similarity">
    <text evidence="2">Belongs to the paired homeobox family. Bicoid subfamily.</text>
</comment>
<dbReference type="GO" id="GO:0000981">
    <property type="term" value="F:DNA-binding transcription factor activity, RNA polymerase II-specific"/>
    <property type="evidence" value="ECO:0007669"/>
    <property type="project" value="InterPro"/>
</dbReference>
<dbReference type="OrthoDB" id="6159439at2759"/>
<comment type="subcellular location">
    <subcellularLocation>
        <location evidence="1 7 8">Nucleus</location>
    </subcellularLocation>
</comment>
<name>A0A814EDW5_9BILA</name>
<evidence type="ECO:0000256" key="8">
    <source>
        <dbReference type="RuleBase" id="RU000682"/>
    </source>
</evidence>
<feature type="region of interest" description="Disordered" evidence="9">
    <location>
        <begin position="433"/>
        <end position="482"/>
    </location>
</feature>
<dbReference type="EMBL" id="CAJNOC010003065">
    <property type="protein sequence ID" value="CAF0966045.1"/>
    <property type="molecule type" value="Genomic_DNA"/>
</dbReference>
<dbReference type="Proteomes" id="UP000663879">
    <property type="component" value="Unassembled WGS sequence"/>
</dbReference>
<feature type="region of interest" description="Disordered" evidence="9">
    <location>
        <begin position="322"/>
        <end position="359"/>
    </location>
</feature>
<feature type="DNA-binding region" description="Homeobox" evidence="7">
    <location>
        <begin position="351"/>
        <end position="410"/>
    </location>
</feature>
<dbReference type="GO" id="GO:0000978">
    <property type="term" value="F:RNA polymerase II cis-regulatory region sequence-specific DNA binding"/>
    <property type="evidence" value="ECO:0007669"/>
    <property type="project" value="TreeGrafter"/>
</dbReference>
<dbReference type="PROSITE" id="PS00027">
    <property type="entry name" value="HOMEOBOX_1"/>
    <property type="match status" value="1"/>
</dbReference>
<dbReference type="InterPro" id="IPR001356">
    <property type="entry name" value="HD"/>
</dbReference>
<dbReference type="GO" id="GO:0009653">
    <property type="term" value="P:anatomical structure morphogenesis"/>
    <property type="evidence" value="ECO:0007669"/>
    <property type="project" value="TreeGrafter"/>
</dbReference>
<feature type="compositionally biased region" description="Low complexity" evidence="9">
    <location>
        <begin position="204"/>
        <end position="223"/>
    </location>
</feature>
<evidence type="ECO:0000313" key="12">
    <source>
        <dbReference type="Proteomes" id="UP000663879"/>
    </source>
</evidence>
<sequence length="572" mass="63394">MESSSTVNDQMMPSILSTNILQIDPNNSHITNIESQSLAHLKNSCYGMTGSQFDPSQLSYTNLNNCSASSSSLNTNYIYHDFSIPSSSSPSSASSSSSISTSNLNLNFSNNNNNNNNIQHNEDASLASPSLNRHSMSNIDTLNSFNNSCNNNQNQTNTILNFNSTNRSNSHIYNTNLFNYNGISNSNFYNNSHSNLNFFYPTSSSSSSTDSTLSSYQSVSTNSPPGFGATIGNELKNISYSNISNSDLTSYHLNFFNNLPNLSTNNSSNFTSNNTSSTSSSTSISKDDSSYLELSKTENLNCDTTQENNQISLINGSSLISSQCNSNNRDSAGEEDDDEDEESDDRKKQRTRRQRTHFTSQQLQELETTFTRNRYPDLATREEIAAWTSLTEAKVRVWFKNRRAKWRKKEKNHIEPFRNSFGHLAQSFDVYSSSNTTSQFDSNSTSTYNNTNGPTSSQNVWPNEISDINKISSPNSSKNKNTYIKNGTSASVTSSGLTWVSSGSLPKDPIYHANSIKTTQCANSNETSLTHYNNNNKIEQGFGIQSSHLTYNHHPQSPINEANNICSLIYPS</sequence>
<feature type="domain" description="Homeobox" evidence="10">
    <location>
        <begin position="349"/>
        <end position="409"/>
    </location>
</feature>
<evidence type="ECO:0000313" key="11">
    <source>
        <dbReference type="EMBL" id="CAF0966045.1"/>
    </source>
</evidence>
<evidence type="ECO:0000256" key="4">
    <source>
        <dbReference type="ARBA" id="ARBA00023125"/>
    </source>
</evidence>
<feature type="compositionally biased region" description="Acidic residues" evidence="9">
    <location>
        <begin position="333"/>
        <end position="343"/>
    </location>
</feature>
<dbReference type="InterPro" id="IPR017970">
    <property type="entry name" value="Homeobox_CS"/>
</dbReference>
<keyword evidence="6 7" id="KW-0539">Nucleus</keyword>
<feature type="region of interest" description="Disordered" evidence="9">
    <location>
        <begin position="264"/>
        <end position="288"/>
    </location>
</feature>
<dbReference type="PANTHER" id="PTHR45882">
    <property type="entry name" value="PITUITARY HOMEOBOX HOMOLOG PTX1"/>
    <property type="match status" value="1"/>
</dbReference>
<dbReference type="FunFam" id="1.10.10.60:FF:000679">
    <property type="entry name" value="Homeobox protein aristaless"/>
    <property type="match status" value="1"/>
</dbReference>
<dbReference type="PROSITE" id="PS50071">
    <property type="entry name" value="HOMEOBOX_2"/>
    <property type="match status" value="1"/>
</dbReference>
<dbReference type="GO" id="GO:0005634">
    <property type="term" value="C:nucleus"/>
    <property type="evidence" value="ECO:0007669"/>
    <property type="project" value="UniProtKB-SubCell"/>
</dbReference>
<dbReference type="Gene3D" id="1.10.10.60">
    <property type="entry name" value="Homeodomain-like"/>
    <property type="match status" value="1"/>
</dbReference>
<evidence type="ECO:0000256" key="9">
    <source>
        <dbReference type="SAM" id="MobiDB-lite"/>
    </source>
</evidence>
<reference evidence="11" key="1">
    <citation type="submission" date="2021-02" db="EMBL/GenBank/DDBJ databases">
        <authorList>
            <person name="Nowell W R."/>
        </authorList>
    </citation>
    <scope>NUCLEOTIDE SEQUENCE</scope>
    <source>
        <strain evidence="11">Ploen Becks lab</strain>
    </source>
</reference>
<dbReference type="SUPFAM" id="SSF46689">
    <property type="entry name" value="Homeodomain-like"/>
    <property type="match status" value="1"/>
</dbReference>
<keyword evidence="5 7" id="KW-0371">Homeobox</keyword>
<evidence type="ECO:0000256" key="1">
    <source>
        <dbReference type="ARBA" id="ARBA00004123"/>
    </source>
</evidence>
<comment type="caution">
    <text evidence="11">The sequence shown here is derived from an EMBL/GenBank/DDBJ whole genome shotgun (WGS) entry which is preliminary data.</text>
</comment>
<evidence type="ECO:0000256" key="6">
    <source>
        <dbReference type="ARBA" id="ARBA00023242"/>
    </source>
</evidence>
<dbReference type="CDD" id="cd00086">
    <property type="entry name" value="homeodomain"/>
    <property type="match status" value="1"/>
</dbReference>
<gene>
    <name evidence="11" type="ORF">OXX778_LOCUS14672</name>
</gene>
<accession>A0A814EDW5</accession>
<feature type="region of interest" description="Disordered" evidence="9">
    <location>
        <begin position="204"/>
        <end position="224"/>
    </location>
</feature>
<dbReference type="InterPro" id="IPR009057">
    <property type="entry name" value="Homeodomain-like_sf"/>
</dbReference>
<dbReference type="SMART" id="SM00389">
    <property type="entry name" value="HOX"/>
    <property type="match status" value="1"/>
</dbReference>
<keyword evidence="4 7" id="KW-0238">DNA-binding</keyword>
<evidence type="ECO:0000256" key="2">
    <source>
        <dbReference type="ARBA" id="ARBA00006503"/>
    </source>
</evidence>
<protein>
    <recommendedName>
        <fullName evidence="10">Homeobox domain-containing protein</fullName>
    </recommendedName>
</protein>